<evidence type="ECO:0000313" key="3">
    <source>
        <dbReference type="Proteomes" id="UP000886595"/>
    </source>
</evidence>
<reference evidence="2 3" key="1">
    <citation type="submission" date="2020-02" db="EMBL/GenBank/DDBJ databases">
        <authorList>
            <person name="Ma Q."/>
            <person name="Huang Y."/>
            <person name="Song X."/>
            <person name="Pei D."/>
        </authorList>
    </citation>
    <scope>NUCLEOTIDE SEQUENCE [LARGE SCALE GENOMIC DNA]</scope>
    <source>
        <strain evidence="2">Sxm20200214</strain>
        <tissue evidence="2">Leaf</tissue>
    </source>
</reference>
<dbReference type="AlphaFoldDB" id="A0A8X7VL60"/>
<evidence type="ECO:0000256" key="1">
    <source>
        <dbReference type="SAM" id="MobiDB-lite"/>
    </source>
</evidence>
<proteinExistence type="predicted"/>
<accession>A0A8X7VL60</accession>
<evidence type="ECO:0000313" key="2">
    <source>
        <dbReference type="EMBL" id="KAG2313251.1"/>
    </source>
</evidence>
<dbReference type="EMBL" id="JAAMPC010000005">
    <property type="protein sequence ID" value="KAG2313251.1"/>
    <property type="molecule type" value="Genomic_DNA"/>
</dbReference>
<gene>
    <name evidence="2" type="ORF">Bca52824_024808</name>
</gene>
<comment type="caution">
    <text evidence="2">The sequence shown here is derived from an EMBL/GenBank/DDBJ whole genome shotgun (WGS) entry which is preliminary data.</text>
</comment>
<sequence>MTGSDPFKNIRQRLNINREPRRSNNRGCPNCGGLDHEDPKSCFQRPRANGKRPVVVEPPPAENFVEDHAVFKTDGAVESAAGVEAAVEHLSSIEKNGLLAPSKTAKEIVYQKLTERRAIPYYLQKRPDPINVNDGFTSIPQLPRRAAWDGDTSQAVLNPSRKVQIRKSVVVKQSRPCSSSSYETEPL</sequence>
<organism evidence="2 3">
    <name type="scientific">Brassica carinata</name>
    <name type="common">Ethiopian mustard</name>
    <name type="synonym">Abyssinian cabbage</name>
    <dbReference type="NCBI Taxonomy" id="52824"/>
    <lineage>
        <taxon>Eukaryota</taxon>
        <taxon>Viridiplantae</taxon>
        <taxon>Streptophyta</taxon>
        <taxon>Embryophyta</taxon>
        <taxon>Tracheophyta</taxon>
        <taxon>Spermatophyta</taxon>
        <taxon>Magnoliopsida</taxon>
        <taxon>eudicotyledons</taxon>
        <taxon>Gunneridae</taxon>
        <taxon>Pentapetalae</taxon>
        <taxon>rosids</taxon>
        <taxon>malvids</taxon>
        <taxon>Brassicales</taxon>
        <taxon>Brassicaceae</taxon>
        <taxon>Brassiceae</taxon>
        <taxon>Brassica</taxon>
    </lineage>
</organism>
<name>A0A8X7VL60_BRACI</name>
<protein>
    <submittedName>
        <fullName evidence="2">Uncharacterized protein</fullName>
    </submittedName>
</protein>
<keyword evidence="3" id="KW-1185">Reference proteome</keyword>
<dbReference type="Proteomes" id="UP000886595">
    <property type="component" value="Unassembled WGS sequence"/>
</dbReference>
<feature type="region of interest" description="Disordered" evidence="1">
    <location>
        <begin position="1"/>
        <end position="61"/>
    </location>
</feature>